<dbReference type="STRING" id="1842727.RD110_00535"/>
<dbReference type="RefSeq" id="WP_076195702.1">
    <property type="nucleotide sequence ID" value="NZ_CP019236.1"/>
</dbReference>
<feature type="region of interest" description="Disordered" evidence="1">
    <location>
        <begin position="326"/>
        <end position="349"/>
    </location>
</feature>
<dbReference type="SUPFAM" id="SSF47090">
    <property type="entry name" value="PGBD-like"/>
    <property type="match status" value="1"/>
</dbReference>
<accession>A0A1P8JQ54</accession>
<gene>
    <name evidence="3" type="ORF">RD110_00535</name>
</gene>
<evidence type="ECO:0000313" key="3">
    <source>
        <dbReference type="EMBL" id="APW35886.1"/>
    </source>
</evidence>
<keyword evidence="4" id="KW-1185">Reference proteome</keyword>
<dbReference type="GO" id="GO:0030288">
    <property type="term" value="C:outer membrane-bounded periplasmic space"/>
    <property type="evidence" value="ECO:0007669"/>
    <property type="project" value="InterPro"/>
</dbReference>
<feature type="domain" description="Peptidoglycan binding-like" evidence="2">
    <location>
        <begin position="295"/>
        <end position="344"/>
    </location>
</feature>
<dbReference type="EMBL" id="CP019236">
    <property type="protein sequence ID" value="APW35886.1"/>
    <property type="molecule type" value="Genomic_DNA"/>
</dbReference>
<dbReference type="InterPro" id="IPR005534">
    <property type="entry name" value="Curli_assmbl/transp-comp_CsgG"/>
</dbReference>
<proteinExistence type="predicted"/>
<dbReference type="InterPro" id="IPR036365">
    <property type="entry name" value="PGBD-like_sf"/>
</dbReference>
<dbReference type="Pfam" id="PF03783">
    <property type="entry name" value="CsgG"/>
    <property type="match status" value="1"/>
</dbReference>
<dbReference type="InterPro" id="IPR002477">
    <property type="entry name" value="Peptidoglycan-bd-like"/>
</dbReference>
<dbReference type="Gene3D" id="1.10.101.10">
    <property type="entry name" value="PGBD-like superfamily/PGBD"/>
    <property type="match status" value="1"/>
</dbReference>
<organism evidence="3 4">
    <name type="scientific">Rhodoferax koreensis</name>
    <dbReference type="NCBI Taxonomy" id="1842727"/>
    <lineage>
        <taxon>Bacteria</taxon>
        <taxon>Pseudomonadati</taxon>
        <taxon>Pseudomonadota</taxon>
        <taxon>Betaproteobacteria</taxon>
        <taxon>Burkholderiales</taxon>
        <taxon>Comamonadaceae</taxon>
        <taxon>Rhodoferax</taxon>
    </lineage>
</organism>
<reference evidence="3 4" key="1">
    <citation type="submission" date="2017-01" db="EMBL/GenBank/DDBJ databases">
        <authorList>
            <person name="Mah S.A."/>
            <person name="Swanson W.J."/>
            <person name="Moy G.W."/>
            <person name="Vacquier V.D."/>
        </authorList>
    </citation>
    <scope>NUCLEOTIDE SEQUENCE [LARGE SCALE GENOMIC DNA]</scope>
    <source>
        <strain evidence="3 4">DCY110</strain>
    </source>
</reference>
<dbReference type="AlphaFoldDB" id="A0A1P8JQ54"/>
<dbReference type="Pfam" id="PF01471">
    <property type="entry name" value="PG_binding_1"/>
    <property type="match status" value="1"/>
</dbReference>
<evidence type="ECO:0000256" key="1">
    <source>
        <dbReference type="SAM" id="MobiDB-lite"/>
    </source>
</evidence>
<dbReference type="InterPro" id="IPR036366">
    <property type="entry name" value="PGBDSf"/>
</dbReference>
<dbReference type="Proteomes" id="UP000186609">
    <property type="component" value="Chromosome"/>
</dbReference>
<evidence type="ECO:0000259" key="2">
    <source>
        <dbReference type="Pfam" id="PF01471"/>
    </source>
</evidence>
<protein>
    <submittedName>
        <fullName evidence="3">Peptidoglycan-binding protein</fullName>
    </submittedName>
</protein>
<sequence>MKIRYLSLSAIAVAALLSGCETTDMKMGSSEAKTVATGSAGGATATNENSQLEKCQSPLGTVSLIENEQAGWYTILRNEYRLPPTANLLRLMIQQSNCFVVVERSAAGMNAMSRERALQGSGEMRAGSNFGKGQVVSSDYGLSPEVIFNQNTGGTAASLGGLFGNAGRVLGTVAGATATREASVMLTMIDNRSSVQIAASEGSASKTDWGGMAGLFGGSGAGAVGGYSSTPQGKVIAAAFMDAYNGMVKSLRAYKAQSVQGQGLGGGGRLGVDGAAAPSQTYAPGAAGAPLISLKTAQEKLNTLGYDVGTPDGAMGRKTATAIRSFQQSRNLPQTGRLDAATSAELSKQ</sequence>
<name>A0A1P8JQ54_9BURK</name>
<dbReference type="KEGG" id="rhy:RD110_00535"/>
<evidence type="ECO:0000313" key="4">
    <source>
        <dbReference type="Proteomes" id="UP000186609"/>
    </source>
</evidence>
<dbReference type="PROSITE" id="PS51257">
    <property type="entry name" value="PROKAR_LIPOPROTEIN"/>
    <property type="match status" value="1"/>
</dbReference>
<dbReference type="OrthoDB" id="6658595at2"/>